<dbReference type="GO" id="GO:0004674">
    <property type="term" value="F:protein serine/threonine kinase activity"/>
    <property type="evidence" value="ECO:0007669"/>
    <property type="project" value="InterPro"/>
</dbReference>
<gene>
    <name evidence="2" type="ORF">LWI29_007921</name>
</gene>
<sequence length="127" mass="14605">MWPIETFHNLESLTFIVVYDHHFFQAWQLWNDGKGLELIDTTLEESCSPNEVLRCVHVGLLCVQDQAADRPTISDVVSMLTNETMLLPAPKQPAFFINVQFEEKEFSEIKIDNYSTNDVTISVLEAR</sequence>
<dbReference type="Gene3D" id="1.10.510.10">
    <property type="entry name" value="Transferase(Phosphotransferase) domain 1"/>
    <property type="match status" value="1"/>
</dbReference>
<reference evidence="2" key="1">
    <citation type="journal article" date="2022" name="Plant J.">
        <title>Strategies of tolerance reflected in two North American maple genomes.</title>
        <authorList>
            <person name="McEvoy S.L."/>
            <person name="Sezen U.U."/>
            <person name="Trouern-Trend A."/>
            <person name="McMahon S.M."/>
            <person name="Schaberg P.G."/>
            <person name="Yang J."/>
            <person name="Wegrzyn J.L."/>
            <person name="Swenson N.G."/>
        </authorList>
    </citation>
    <scope>NUCLEOTIDE SEQUENCE</scope>
    <source>
        <strain evidence="2">NS2018</strain>
    </source>
</reference>
<evidence type="ECO:0000313" key="3">
    <source>
        <dbReference type="Proteomes" id="UP001168877"/>
    </source>
</evidence>
<evidence type="ECO:0000259" key="1">
    <source>
        <dbReference type="Pfam" id="PF11883"/>
    </source>
</evidence>
<dbReference type="EMBL" id="JAUESC010000004">
    <property type="protein sequence ID" value="KAK0595563.1"/>
    <property type="molecule type" value="Genomic_DNA"/>
</dbReference>
<dbReference type="Pfam" id="PF11883">
    <property type="entry name" value="DUF3403"/>
    <property type="match status" value="1"/>
</dbReference>
<dbReference type="InterPro" id="IPR021820">
    <property type="entry name" value="S-locus_recpt_kinase_C"/>
</dbReference>
<feature type="domain" description="S-locus receptor kinase C-terminal" evidence="1">
    <location>
        <begin position="82"/>
        <end position="127"/>
    </location>
</feature>
<proteinExistence type="predicted"/>
<dbReference type="PANTHER" id="PTHR27006:SF634">
    <property type="entry name" value="RECEPTOR-LIKE SERINE_THREONINE-PROTEIN KINASE"/>
    <property type="match status" value="1"/>
</dbReference>
<comment type="caution">
    <text evidence="2">The sequence shown here is derived from an EMBL/GenBank/DDBJ whole genome shotgun (WGS) entry which is preliminary data.</text>
</comment>
<accession>A0AA39SRZ5</accession>
<dbReference type="PANTHER" id="PTHR27006">
    <property type="entry name" value="PROMASTIGOTE SURFACE ANTIGEN PROTEIN PSA"/>
    <property type="match status" value="1"/>
</dbReference>
<dbReference type="Proteomes" id="UP001168877">
    <property type="component" value="Unassembled WGS sequence"/>
</dbReference>
<dbReference type="SUPFAM" id="SSF56112">
    <property type="entry name" value="Protein kinase-like (PK-like)"/>
    <property type="match status" value="1"/>
</dbReference>
<protein>
    <recommendedName>
        <fullName evidence="1">S-locus receptor kinase C-terminal domain-containing protein</fullName>
    </recommendedName>
</protein>
<evidence type="ECO:0000313" key="2">
    <source>
        <dbReference type="EMBL" id="KAK0595563.1"/>
    </source>
</evidence>
<keyword evidence="3" id="KW-1185">Reference proteome</keyword>
<reference evidence="2" key="2">
    <citation type="submission" date="2023-06" db="EMBL/GenBank/DDBJ databases">
        <authorList>
            <person name="Swenson N.G."/>
            <person name="Wegrzyn J.L."/>
            <person name="Mcevoy S.L."/>
        </authorList>
    </citation>
    <scope>NUCLEOTIDE SEQUENCE</scope>
    <source>
        <strain evidence="2">NS2018</strain>
        <tissue evidence="2">Leaf</tissue>
    </source>
</reference>
<dbReference type="AlphaFoldDB" id="A0AA39SRZ5"/>
<dbReference type="InterPro" id="IPR011009">
    <property type="entry name" value="Kinase-like_dom_sf"/>
</dbReference>
<organism evidence="2 3">
    <name type="scientific">Acer saccharum</name>
    <name type="common">Sugar maple</name>
    <dbReference type="NCBI Taxonomy" id="4024"/>
    <lineage>
        <taxon>Eukaryota</taxon>
        <taxon>Viridiplantae</taxon>
        <taxon>Streptophyta</taxon>
        <taxon>Embryophyta</taxon>
        <taxon>Tracheophyta</taxon>
        <taxon>Spermatophyta</taxon>
        <taxon>Magnoliopsida</taxon>
        <taxon>eudicotyledons</taxon>
        <taxon>Gunneridae</taxon>
        <taxon>Pentapetalae</taxon>
        <taxon>rosids</taxon>
        <taxon>malvids</taxon>
        <taxon>Sapindales</taxon>
        <taxon>Sapindaceae</taxon>
        <taxon>Hippocastanoideae</taxon>
        <taxon>Acereae</taxon>
        <taxon>Acer</taxon>
    </lineage>
</organism>
<name>A0AA39SRZ5_ACESA</name>